<proteinExistence type="predicted"/>
<dbReference type="RefSeq" id="XP_001324026.1">
    <property type="nucleotide sequence ID" value="XM_001323991.1"/>
</dbReference>
<dbReference type="EMBL" id="DS113312">
    <property type="protein sequence ID" value="EAY11803.1"/>
    <property type="molecule type" value="Genomic_DNA"/>
</dbReference>
<feature type="region of interest" description="Disordered" evidence="2">
    <location>
        <begin position="466"/>
        <end position="486"/>
    </location>
</feature>
<feature type="region of interest" description="Disordered" evidence="2">
    <location>
        <begin position="1"/>
        <end position="87"/>
    </location>
</feature>
<feature type="compositionally biased region" description="Basic and acidic residues" evidence="2">
    <location>
        <begin position="56"/>
        <end position="66"/>
    </location>
</feature>
<evidence type="ECO:0000256" key="2">
    <source>
        <dbReference type="SAM" id="MobiDB-lite"/>
    </source>
</evidence>
<dbReference type="InParanoid" id="A2E680"/>
<accession>A2E680</accession>
<dbReference type="KEGG" id="tva:4769761"/>
<dbReference type="SMR" id="A2E680"/>
<keyword evidence="1" id="KW-0175">Coiled coil</keyword>
<name>A2E680_TRIV3</name>
<dbReference type="Proteomes" id="UP000001542">
    <property type="component" value="Unassembled WGS sequence"/>
</dbReference>
<organism evidence="3 4">
    <name type="scientific">Trichomonas vaginalis (strain ATCC PRA-98 / G3)</name>
    <dbReference type="NCBI Taxonomy" id="412133"/>
    <lineage>
        <taxon>Eukaryota</taxon>
        <taxon>Metamonada</taxon>
        <taxon>Parabasalia</taxon>
        <taxon>Trichomonadida</taxon>
        <taxon>Trichomonadidae</taxon>
        <taxon>Trichomonas</taxon>
    </lineage>
</organism>
<dbReference type="VEuPathDB" id="TrichDB:TVAGG3_0394180"/>
<feature type="compositionally biased region" description="Polar residues" evidence="2">
    <location>
        <begin position="1"/>
        <end position="17"/>
    </location>
</feature>
<keyword evidence="4" id="KW-1185">Reference proteome</keyword>
<reference evidence="3" key="2">
    <citation type="journal article" date="2007" name="Science">
        <title>Draft genome sequence of the sexually transmitted pathogen Trichomonas vaginalis.</title>
        <authorList>
            <person name="Carlton J.M."/>
            <person name="Hirt R.P."/>
            <person name="Silva J.C."/>
            <person name="Delcher A.L."/>
            <person name="Schatz M."/>
            <person name="Zhao Q."/>
            <person name="Wortman J.R."/>
            <person name="Bidwell S.L."/>
            <person name="Alsmark U.C.M."/>
            <person name="Besteiro S."/>
            <person name="Sicheritz-Ponten T."/>
            <person name="Noel C.J."/>
            <person name="Dacks J.B."/>
            <person name="Foster P.G."/>
            <person name="Simillion C."/>
            <person name="Van de Peer Y."/>
            <person name="Miranda-Saavedra D."/>
            <person name="Barton G.J."/>
            <person name="Westrop G.D."/>
            <person name="Mueller S."/>
            <person name="Dessi D."/>
            <person name="Fiori P.L."/>
            <person name="Ren Q."/>
            <person name="Paulsen I."/>
            <person name="Zhang H."/>
            <person name="Bastida-Corcuera F.D."/>
            <person name="Simoes-Barbosa A."/>
            <person name="Brown M.T."/>
            <person name="Hayes R.D."/>
            <person name="Mukherjee M."/>
            <person name="Okumura C.Y."/>
            <person name="Schneider R."/>
            <person name="Smith A.J."/>
            <person name="Vanacova S."/>
            <person name="Villalvazo M."/>
            <person name="Haas B.J."/>
            <person name="Pertea M."/>
            <person name="Feldblyum T.V."/>
            <person name="Utterback T.R."/>
            <person name="Shu C.L."/>
            <person name="Osoegawa K."/>
            <person name="de Jong P.J."/>
            <person name="Hrdy I."/>
            <person name="Horvathova L."/>
            <person name="Zubacova Z."/>
            <person name="Dolezal P."/>
            <person name="Malik S.B."/>
            <person name="Logsdon J.M. Jr."/>
            <person name="Henze K."/>
            <person name="Gupta A."/>
            <person name="Wang C.C."/>
            <person name="Dunne R.L."/>
            <person name="Upcroft J.A."/>
            <person name="Upcroft P."/>
            <person name="White O."/>
            <person name="Salzberg S.L."/>
            <person name="Tang P."/>
            <person name="Chiu C.-H."/>
            <person name="Lee Y.-S."/>
            <person name="Embley T.M."/>
            <person name="Coombs G.H."/>
            <person name="Mottram J.C."/>
            <person name="Tachezy J."/>
            <person name="Fraser-Liggett C.M."/>
            <person name="Johnson P.J."/>
        </authorList>
    </citation>
    <scope>NUCLEOTIDE SEQUENCE [LARGE SCALE GENOMIC DNA]</scope>
    <source>
        <strain evidence="3">G3</strain>
    </source>
</reference>
<gene>
    <name evidence="3" type="ORF">TVAG_458750</name>
</gene>
<protein>
    <submittedName>
        <fullName evidence="3">Uncharacterized protein</fullName>
    </submittedName>
</protein>
<reference evidence="3" key="1">
    <citation type="submission" date="2006-10" db="EMBL/GenBank/DDBJ databases">
        <authorList>
            <person name="Amadeo P."/>
            <person name="Zhao Q."/>
            <person name="Wortman J."/>
            <person name="Fraser-Liggett C."/>
            <person name="Carlton J."/>
        </authorList>
    </citation>
    <scope>NUCLEOTIDE SEQUENCE</scope>
    <source>
        <strain evidence="3">G3</strain>
    </source>
</reference>
<evidence type="ECO:0000313" key="4">
    <source>
        <dbReference type="Proteomes" id="UP000001542"/>
    </source>
</evidence>
<evidence type="ECO:0000256" key="1">
    <source>
        <dbReference type="SAM" id="Coils"/>
    </source>
</evidence>
<evidence type="ECO:0000313" key="3">
    <source>
        <dbReference type="EMBL" id="EAY11803.1"/>
    </source>
</evidence>
<dbReference type="AlphaFoldDB" id="A2E680"/>
<sequence length="486" mass="53975">MSGSSFLDNSNFGSSFLNGIEDIGLGGVGPPKKAKPKVEEKKPPPKSTSSNTTTKKSNDTKGDNKGSKTTSSKPGGPKRGPRAPLMNLGDLTSILPPATTPIISPIQKSTADPFQIPNTSPNSTLYNPIQIHQMPQTPPILTMIENRLTSSLQASLKNLAAEFIQTLPTLFPDDDLVSQAVTSCVSDLQDKIRSIITFNVEQNPNTNNVNSIFASYAPLFRDLYFEAEKAKGKDYSVFDNSIREARASANSASTAFQTQIQEGLDEFTALINDLNYSRMNYETAARSYQKNHSHLLETYNTLEIRKAELDADAEIIEMKKRHLESEQDKNNTTAEIDITDLASIARESLDTIKSSLSADDISQQVSRTSYNIESICDEINQMRHIKYYQMQDFQDQITMATSVTYTYNTQRQIADDTAIPAIESSVIEEDNASVTPSQELKKKLRSISIARRESLQKATDFMDNVRRGERRRSRKQVTDISLLSSV</sequence>
<feature type="coiled-coil region" evidence="1">
    <location>
        <begin position="299"/>
        <end position="326"/>
    </location>
</feature>
<dbReference type="VEuPathDB" id="TrichDB:TVAG_458750"/>